<feature type="transmembrane region" description="Helical" evidence="1">
    <location>
        <begin position="14"/>
        <end position="33"/>
    </location>
</feature>
<name>A0AAN9SMM8_PSOTE</name>
<protein>
    <submittedName>
        <fullName evidence="2">Uncharacterized protein</fullName>
    </submittedName>
</protein>
<keyword evidence="1" id="KW-0812">Transmembrane</keyword>
<keyword evidence="3" id="KW-1185">Reference proteome</keyword>
<evidence type="ECO:0000313" key="2">
    <source>
        <dbReference type="EMBL" id="KAK7400353.1"/>
    </source>
</evidence>
<sequence length="66" mass="7458">MQDMGFQFVDQHDYTATGVPLSTLFFVLGFVLLSSLSRLHAYHAGIYSKVTRKFPDVWQSEPCVSS</sequence>
<keyword evidence="1" id="KW-1133">Transmembrane helix</keyword>
<dbReference type="EMBL" id="JAYMYS010000003">
    <property type="protein sequence ID" value="KAK7400353.1"/>
    <property type="molecule type" value="Genomic_DNA"/>
</dbReference>
<accession>A0AAN9SMM8</accession>
<gene>
    <name evidence="2" type="ORF">VNO78_11559</name>
</gene>
<dbReference type="AlphaFoldDB" id="A0AAN9SMM8"/>
<keyword evidence="1" id="KW-0472">Membrane</keyword>
<evidence type="ECO:0000256" key="1">
    <source>
        <dbReference type="SAM" id="Phobius"/>
    </source>
</evidence>
<proteinExistence type="predicted"/>
<evidence type="ECO:0000313" key="3">
    <source>
        <dbReference type="Proteomes" id="UP001386955"/>
    </source>
</evidence>
<comment type="caution">
    <text evidence="2">The sequence shown here is derived from an EMBL/GenBank/DDBJ whole genome shotgun (WGS) entry which is preliminary data.</text>
</comment>
<organism evidence="2 3">
    <name type="scientific">Psophocarpus tetragonolobus</name>
    <name type="common">Winged bean</name>
    <name type="synonym">Dolichos tetragonolobus</name>
    <dbReference type="NCBI Taxonomy" id="3891"/>
    <lineage>
        <taxon>Eukaryota</taxon>
        <taxon>Viridiplantae</taxon>
        <taxon>Streptophyta</taxon>
        <taxon>Embryophyta</taxon>
        <taxon>Tracheophyta</taxon>
        <taxon>Spermatophyta</taxon>
        <taxon>Magnoliopsida</taxon>
        <taxon>eudicotyledons</taxon>
        <taxon>Gunneridae</taxon>
        <taxon>Pentapetalae</taxon>
        <taxon>rosids</taxon>
        <taxon>fabids</taxon>
        <taxon>Fabales</taxon>
        <taxon>Fabaceae</taxon>
        <taxon>Papilionoideae</taxon>
        <taxon>50 kb inversion clade</taxon>
        <taxon>NPAAA clade</taxon>
        <taxon>indigoferoid/millettioid clade</taxon>
        <taxon>Phaseoleae</taxon>
        <taxon>Psophocarpus</taxon>
    </lineage>
</organism>
<reference evidence="2 3" key="1">
    <citation type="submission" date="2024-01" db="EMBL/GenBank/DDBJ databases">
        <title>The genomes of 5 underutilized Papilionoideae crops provide insights into root nodulation and disease resistanc.</title>
        <authorList>
            <person name="Jiang F."/>
        </authorList>
    </citation>
    <scope>NUCLEOTIDE SEQUENCE [LARGE SCALE GENOMIC DNA]</scope>
    <source>
        <strain evidence="2">DUOXIRENSHENG_FW03</strain>
        <tissue evidence="2">Leaves</tissue>
    </source>
</reference>
<dbReference type="Proteomes" id="UP001386955">
    <property type="component" value="Unassembled WGS sequence"/>
</dbReference>